<dbReference type="Gramene" id="OIT20916">
    <property type="protein sequence ID" value="OIT20916"/>
    <property type="gene ID" value="A4A49_36203"/>
</dbReference>
<sequence length="128" mass="14000">MSLRHYKREEMITMDPDLSNSTSQKPYDADAAYDADGDDGGVADQADTTGVADQVDVPGDVDPTILEPEAPAELAPTELLMTRTDPASTILTRQSTRTKHPPIWMQDYLVGSKKVSHCAYPISNFCIL</sequence>
<dbReference type="EMBL" id="MJEQ01004771">
    <property type="protein sequence ID" value="OIT20916.1"/>
    <property type="molecule type" value="Genomic_DNA"/>
</dbReference>
<gene>
    <name evidence="2" type="ORF">A4A49_36203</name>
</gene>
<evidence type="ECO:0000256" key="1">
    <source>
        <dbReference type="SAM" id="MobiDB-lite"/>
    </source>
</evidence>
<feature type="compositionally biased region" description="Acidic residues" evidence="1">
    <location>
        <begin position="31"/>
        <end position="41"/>
    </location>
</feature>
<evidence type="ECO:0000313" key="2">
    <source>
        <dbReference type="EMBL" id="OIT20916.1"/>
    </source>
</evidence>
<name>A0A1J6JWT5_NICAT</name>
<keyword evidence="3" id="KW-1185">Reference proteome</keyword>
<feature type="region of interest" description="Disordered" evidence="1">
    <location>
        <begin position="1"/>
        <end position="74"/>
    </location>
</feature>
<evidence type="ECO:0000313" key="3">
    <source>
        <dbReference type="Proteomes" id="UP000187609"/>
    </source>
</evidence>
<proteinExistence type="predicted"/>
<organism evidence="2 3">
    <name type="scientific">Nicotiana attenuata</name>
    <name type="common">Coyote tobacco</name>
    <dbReference type="NCBI Taxonomy" id="49451"/>
    <lineage>
        <taxon>Eukaryota</taxon>
        <taxon>Viridiplantae</taxon>
        <taxon>Streptophyta</taxon>
        <taxon>Embryophyta</taxon>
        <taxon>Tracheophyta</taxon>
        <taxon>Spermatophyta</taxon>
        <taxon>Magnoliopsida</taxon>
        <taxon>eudicotyledons</taxon>
        <taxon>Gunneridae</taxon>
        <taxon>Pentapetalae</taxon>
        <taxon>asterids</taxon>
        <taxon>lamiids</taxon>
        <taxon>Solanales</taxon>
        <taxon>Solanaceae</taxon>
        <taxon>Nicotianoideae</taxon>
        <taxon>Nicotianeae</taxon>
        <taxon>Nicotiana</taxon>
    </lineage>
</organism>
<protein>
    <submittedName>
        <fullName evidence="2">Uncharacterized protein</fullName>
    </submittedName>
</protein>
<accession>A0A1J6JWT5</accession>
<dbReference type="AlphaFoldDB" id="A0A1J6JWT5"/>
<reference evidence="2" key="1">
    <citation type="submission" date="2016-11" db="EMBL/GenBank/DDBJ databases">
        <title>The genome of Nicotiana attenuata.</title>
        <authorList>
            <person name="Xu S."/>
            <person name="Brockmoeller T."/>
            <person name="Gaquerel E."/>
            <person name="Navarro A."/>
            <person name="Kuhl H."/>
            <person name="Gase K."/>
            <person name="Ling Z."/>
            <person name="Zhou W."/>
            <person name="Kreitzer C."/>
            <person name="Stanke M."/>
            <person name="Tang H."/>
            <person name="Lyons E."/>
            <person name="Pandey P."/>
            <person name="Pandey S.P."/>
            <person name="Timmermann B."/>
            <person name="Baldwin I.T."/>
        </authorList>
    </citation>
    <scope>NUCLEOTIDE SEQUENCE [LARGE SCALE GENOMIC DNA]</scope>
    <source>
        <strain evidence="2">UT</strain>
    </source>
</reference>
<dbReference type="Proteomes" id="UP000187609">
    <property type="component" value="Unassembled WGS sequence"/>
</dbReference>
<comment type="caution">
    <text evidence="2">The sequence shown here is derived from an EMBL/GenBank/DDBJ whole genome shotgun (WGS) entry which is preliminary data.</text>
</comment>
<feature type="compositionally biased region" description="Low complexity" evidence="1">
    <location>
        <begin position="63"/>
        <end position="74"/>
    </location>
</feature>